<dbReference type="InterPro" id="IPR000086">
    <property type="entry name" value="NUDIX_hydrolase_dom"/>
</dbReference>
<dbReference type="PROSITE" id="PS51462">
    <property type="entry name" value="NUDIX"/>
    <property type="match status" value="1"/>
</dbReference>
<evidence type="ECO:0000256" key="1">
    <source>
        <dbReference type="ARBA" id="ARBA00022801"/>
    </source>
</evidence>
<dbReference type="Pfam" id="PF00293">
    <property type="entry name" value="NUDIX"/>
    <property type="match status" value="1"/>
</dbReference>
<sequence length="290" mass="31730">MNEAATVIAAGGVVWREADGRREVLLVHRPRYDDWSLPKGKVDGNEHVLAAARREIQEETGQLVTLGPPLGIQRYDVRKNGGTAPKLVHYWAAGLTGEAVPFEPNDEVDGLEWLPIPKARKRLSYPRDMEILDALDAAIPVESSLVVIRHTSAVKRKEWTGKDRDRPLTAEGTQDAHDLIDVLGALGVNRVITSDAERCYATIAPYAAAAGLTIHEHPEISERGYEKNPEALNGLRAWKPGKVTVVCSHRPVLPALARALDLPVGKYSPGAFVVAHRTPAGLFHERFPGP</sequence>
<evidence type="ECO:0000259" key="2">
    <source>
        <dbReference type="PROSITE" id="PS51462"/>
    </source>
</evidence>
<name>A0ABV6QX39_9ACTN</name>
<dbReference type="CDD" id="cd03673">
    <property type="entry name" value="NUDIX_Ap6A_hydrolase"/>
    <property type="match status" value="1"/>
</dbReference>
<dbReference type="PANTHER" id="PTHR21340:SF0">
    <property type="entry name" value="BIS(5'-NUCLEOSYL)-TETRAPHOSPHATASE [ASYMMETRICAL]"/>
    <property type="match status" value="1"/>
</dbReference>
<dbReference type="PANTHER" id="PTHR21340">
    <property type="entry name" value="DIADENOSINE 5,5-P1,P4-TETRAPHOSPHATE PYROPHOSPHOHYDROLASE MUTT"/>
    <property type="match status" value="1"/>
</dbReference>
<dbReference type="Proteomes" id="UP001589890">
    <property type="component" value="Unassembled WGS sequence"/>
</dbReference>
<dbReference type="InterPro" id="IPR029033">
    <property type="entry name" value="His_PPase_superfam"/>
</dbReference>
<dbReference type="PROSITE" id="PS00893">
    <property type="entry name" value="NUDIX_BOX"/>
    <property type="match status" value="1"/>
</dbReference>
<dbReference type="RefSeq" id="WP_380056899.1">
    <property type="nucleotide sequence ID" value="NZ_JBHLTC010000047.1"/>
</dbReference>
<keyword evidence="1" id="KW-0378">Hydrolase</keyword>
<dbReference type="Pfam" id="PF00300">
    <property type="entry name" value="His_Phos_1"/>
    <property type="match status" value="1"/>
</dbReference>
<dbReference type="SUPFAM" id="SSF53254">
    <property type="entry name" value="Phosphoglycerate mutase-like"/>
    <property type="match status" value="1"/>
</dbReference>
<evidence type="ECO:0000313" key="3">
    <source>
        <dbReference type="EMBL" id="MFC0629213.1"/>
    </source>
</evidence>
<dbReference type="Gene3D" id="3.40.50.1240">
    <property type="entry name" value="Phosphoglycerate mutase-like"/>
    <property type="match status" value="1"/>
</dbReference>
<dbReference type="SMART" id="SM00855">
    <property type="entry name" value="PGAM"/>
    <property type="match status" value="1"/>
</dbReference>
<dbReference type="SUPFAM" id="SSF55811">
    <property type="entry name" value="Nudix"/>
    <property type="match status" value="1"/>
</dbReference>
<keyword evidence="4" id="KW-1185">Reference proteome</keyword>
<dbReference type="InterPro" id="IPR020084">
    <property type="entry name" value="NUDIX_hydrolase_CS"/>
</dbReference>
<feature type="domain" description="Nudix hydrolase" evidence="2">
    <location>
        <begin position="5"/>
        <end position="136"/>
    </location>
</feature>
<evidence type="ECO:0000313" key="4">
    <source>
        <dbReference type="Proteomes" id="UP001589890"/>
    </source>
</evidence>
<comment type="caution">
    <text evidence="3">The sequence shown here is derived from an EMBL/GenBank/DDBJ whole genome shotgun (WGS) entry which is preliminary data.</text>
</comment>
<dbReference type="InterPro" id="IPR051325">
    <property type="entry name" value="Nudix_hydrolase_domain"/>
</dbReference>
<protein>
    <submittedName>
        <fullName evidence="3">NUDIX domain-containing protein</fullName>
    </submittedName>
</protein>
<dbReference type="InterPro" id="IPR013078">
    <property type="entry name" value="His_Pase_superF_clade-1"/>
</dbReference>
<dbReference type="EMBL" id="JBHLTC010000047">
    <property type="protein sequence ID" value="MFC0629213.1"/>
    <property type="molecule type" value="Genomic_DNA"/>
</dbReference>
<organism evidence="3 4">
    <name type="scientific">Kribbella deserti</name>
    <dbReference type="NCBI Taxonomy" id="1926257"/>
    <lineage>
        <taxon>Bacteria</taxon>
        <taxon>Bacillati</taxon>
        <taxon>Actinomycetota</taxon>
        <taxon>Actinomycetes</taxon>
        <taxon>Propionibacteriales</taxon>
        <taxon>Kribbellaceae</taxon>
        <taxon>Kribbella</taxon>
    </lineage>
</organism>
<dbReference type="InterPro" id="IPR015797">
    <property type="entry name" value="NUDIX_hydrolase-like_dom_sf"/>
</dbReference>
<gene>
    <name evidence="3" type="ORF">ACFFGN_34430</name>
</gene>
<dbReference type="Gene3D" id="3.90.79.10">
    <property type="entry name" value="Nucleoside Triphosphate Pyrophosphohydrolase"/>
    <property type="match status" value="1"/>
</dbReference>
<accession>A0ABV6QX39</accession>
<reference evidence="3 4" key="1">
    <citation type="submission" date="2024-09" db="EMBL/GenBank/DDBJ databases">
        <authorList>
            <person name="Sun Q."/>
            <person name="Mori K."/>
        </authorList>
    </citation>
    <scope>NUCLEOTIDE SEQUENCE [LARGE SCALE GENOMIC DNA]</scope>
    <source>
        <strain evidence="3 4">CGMCC 1.15906</strain>
    </source>
</reference>
<dbReference type="CDD" id="cd07040">
    <property type="entry name" value="HP"/>
    <property type="match status" value="1"/>
</dbReference>
<proteinExistence type="predicted"/>